<dbReference type="SUPFAM" id="SSF51735">
    <property type="entry name" value="NAD(P)-binding Rossmann-fold domains"/>
    <property type="match status" value="1"/>
</dbReference>
<proteinExistence type="inferred from homology"/>
<dbReference type="GO" id="GO:0008831">
    <property type="term" value="F:dTDP-4-dehydrorhamnose reductase activity"/>
    <property type="evidence" value="ECO:0007669"/>
    <property type="project" value="UniProtKB-EC"/>
</dbReference>
<evidence type="ECO:0000256" key="5">
    <source>
        <dbReference type="ARBA" id="ARBA00048200"/>
    </source>
</evidence>
<evidence type="ECO:0000313" key="9">
    <source>
        <dbReference type="Proteomes" id="UP001430065"/>
    </source>
</evidence>
<dbReference type="Pfam" id="PF04321">
    <property type="entry name" value="RmlD_sub_bind"/>
    <property type="match status" value="1"/>
</dbReference>
<evidence type="ECO:0000256" key="1">
    <source>
        <dbReference type="ARBA" id="ARBA00004781"/>
    </source>
</evidence>
<comment type="function">
    <text evidence="6">Catalyzes the reduction of dTDP-6-deoxy-L-lyxo-4-hexulose to yield dTDP-L-rhamnose.</text>
</comment>
<comment type="caution">
    <text evidence="8">The sequence shown here is derived from an EMBL/GenBank/DDBJ whole genome shotgun (WGS) entry which is preliminary data.</text>
</comment>
<dbReference type="Gene3D" id="3.90.25.10">
    <property type="entry name" value="UDP-galactose 4-epimerase, domain 1"/>
    <property type="match status" value="1"/>
</dbReference>
<dbReference type="Proteomes" id="UP001430065">
    <property type="component" value="Unassembled WGS sequence"/>
</dbReference>
<evidence type="ECO:0000256" key="2">
    <source>
        <dbReference type="ARBA" id="ARBA00010944"/>
    </source>
</evidence>
<sequence>MTILLLGANGQLGQTYLAHPEISDIGKLVPATRDGRLLDGTACQQVDLSSSEETTTLLNRIRPSIILNAAAYNAVDQAEDEPKRAFRINRDVVSELGSWAAANDALVVHFSTDYVFDGRKEQPYAPNDRTNPLSTYGQSKLAGEEVLRKSGARHLLLRTAWVYSNAGNNFMKTMLRLARERDEVRVVADQHGSPTTTRLIVESSLRALTRIQSSPSDHALLGTYHLVASGSTSWHGFAKSIFDRAFELGMIAKRPRLEAIMSAEFKSKAHRPSYSVLDNRSFRQAFGVELPDWRQGLEETLSSARPT</sequence>
<accession>A0ABS2JRP7</accession>
<dbReference type="InterPro" id="IPR036291">
    <property type="entry name" value="NAD(P)-bd_dom_sf"/>
</dbReference>
<dbReference type="InterPro" id="IPR005913">
    <property type="entry name" value="dTDP_dehydrorham_reduct"/>
</dbReference>
<feature type="domain" description="RmlD-like substrate binding" evidence="7">
    <location>
        <begin position="1"/>
        <end position="303"/>
    </location>
</feature>
<dbReference type="NCBIfam" id="TIGR01214">
    <property type="entry name" value="rmlD"/>
    <property type="match status" value="1"/>
</dbReference>
<evidence type="ECO:0000256" key="3">
    <source>
        <dbReference type="ARBA" id="ARBA00012929"/>
    </source>
</evidence>
<keyword evidence="9" id="KW-1185">Reference proteome</keyword>
<comment type="catalytic activity">
    <reaction evidence="5 6">
        <text>dTDP-beta-L-rhamnose + NADP(+) = dTDP-4-dehydro-beta-L-rhamnose + NADPH + H(+)</text>
        <dbReference type="Rhea" id="RHEA:21796"/>
        <dbReference type="ChEBI" id="CHEBI:15378"/>
        <dbReference type="ChEBI" id="CHEBI:57510"/>
        <dbReference type="ChEBI" id="CHEBI:57783"/>
        <dbReference type="ChEBI" id="CHEBI:58349"/>
        <dbReference type="ChEBI" id="CHEBI:62830"/>
        <dbReference type="EC" id="1.1.1.133"/>
    </reaction>
</comment>
<dbReference type="PANTHER" id="PTHR10491">
    <property type="entry name" value="DTDP-4-DEHYDRORHAMNOSE REDUCTASE"/>
    <property type="match status" value="1"/>
</dbReference>
<evidence type="ECO:0000259" key="7">
    <source>
        <dbReference type="Pfam" id="PF04321"/>
    </source>
</evidence>
<dbReference type="RefSeq" id="WP_204636096.1">
    <property type="nucleotide sequence ID" value="NZ_JADIKC010000004.1"/>
</dbReference>
<dbReference type="PANTHER" id="PTHR10491:SF4">
    <property type="entry name" value="METHIONINE ADENOSYLTRANSFERASE 2 SUBUNIT BETA"/>
    <property type="match status" value="1"/>
</dbReference>
<evidence type="ECO:0000256" key="6">
    <source>
        <dbReference type="RuleBase" id="RU364082"/>
    </source>
</evidence>
<protein>
    <recommendedName>
        <fullName evidence="4 6">dTDP-4-dehydrorhamnose reductase</fullName>
        <ecNumber evidence="3 6">1.1.1.133</ecNumber>
    </recommendedName>
</protein>
<keyword evidence="6 8" id="KW-0560">Oxidoreductase</keyword>
<comment type="pathway">
    <text evidence="1 6">Carbohydrate biosynthesis; dTDP-L-rhamnose biosynthesis.</text>
</comment>
<dbReference type="Gene3D" id="3.40.50.720">
    <property type="entry name" value="NAD(P)-binding Rossmann-like Domain"/>
    <property type="match status" value="1"/>
</dbReference>
<comment type="cofactor">
    <cofactor evidence="6">
        <name>Mg(2+)</name>
        <dbReference type="ChEBI" id="CHEBI:18420"/>
    </cofactor>
    <text evidence="6">Binds 1 Mg(2+) ion per monomer.</text>
</comment>
<dbReference type="EMBL" id="JADIKC010000004">
    <property type="protein sequence ID" value="MBM7121638.1"/>
    <property type="molecule type" value="Genomic_DNA"/>
</dbReference>
<gene>
    <name evidence="8" type="primary">rfbD</name>
    <name evidence="8" type="ORF">ISP20_10775</name>
</gene>
<name>A0ABS2JRP7_9GAMM</name>
<keyword evidence="6" id="KW-0521">NADP</keyword>
<organism evidence="8 9">
    <name type="scientific">Dyella kyungheensis</name>
    <dbReference type="NCBI Taxonomy" id="1242174"/>
    <lineage>
        <taxon>Bacteria</taxon>
        <taxon>Pseudomonadati</taxon>
        <taxon>Pseudomonadota</taxon>
        <taxon>Gammaproteobacteria</taxon>
        <taxon>Lysobacterales</taxon>
        <taxon>Rhodanobacteraceae</taxon>
        <taxon>Dyella</taxon>
    </lineage>
</organism>
<reference evidence="8 9" key="1">
    <citation type="submission" date="2020-10" db="EMBL/GenBank/DDBJ databases">
        <title>Phylogeny of dyella-like bacteria.</title>
        <authorList>
            <person name="Fu J."/>
        </authorList>
    </citation>
    <scope>NUCLEOTIDE SEQUENCE [LARGE SCALE GENOMIC DNA]</scope>
    <source>
        <strain evidence="8 9">THG-B117</strain>
    </source>
</reference>
<evidence type="ECO:0000256" key="4">
    <source>
        <dbReference type="ARBA" id="ARBA00017099"/>
    </source>
</evidence>
<evidence type="ECO:0000313" key="8">
    <source>
        <dbReference type="EMBL" id="MBM7121638.1"/>
    </source>
</evidence>
<comment type="similarity">
    <text evidence="2 6">Belongs to the dTDP-4-dehydrorhamnose reductase family.</text>
</comment>
<dbReference type="InterPro" id="IPR029903">
    <property type="entry name" value="RmlD-like-bd"/>
</dbReference>
<dbReference type="EC" id="1.1.1.133" evidence="3 6"/>
<dbReference type="CDD" id="cd05254">
    <property type="entry name" value="dTDP_HR_like_SDR_e"/>
    <property type="match status" value="1"/>
</dbReference>